<dbReference type="GO" id="GO:0006313">
    <property type="term" value="P:DNA transposition"/>
    <property type="evidence" value="ECO:0007669"/>
    <property type="project" value="InterPro"/>
</dbReference>
<comment type="caution">
    <text evidence="3">The sequence shown here is derived from an EMBL/GenBank/DDBJ whole genome shotgun (WGS) entry which is preliminary data.</text>
</comment>
<protein>
    <recommendedName>
        <fullName evidence="2">Transposase IS200-like domain-containing protein</fullName>
    </recommendedName>
</protein>
<reference evidence="3 6" key="2">
    <citation type="submission" date="2019-04" db="EMBL/GenBank/DDBJ databases">
        <title>Draft genome sequences of Streptomyces avermitilis NBRC 14893.</title>
        <authorList>
            <person name="Komaki H."/>
            <person name="Tamura T."/>
            <person name="Hosoyama A."/>
        </authorList>
    </citation>
    <scope>NUCLEOTIDE SEQUENCE [LARGE SCALE GENOMIC DNA]</scope>
    <source>
        <strain evidence="3 6">NBRC 14893</strain>
    </source>
</reference>
<dbReference type="SUPFAM" id="SSF143422">
    <property type="entry name" value="Transposase IS200-like"/>
    <property type="match status" value="1"/>
</dbReference>
<evidence type="ECO:0000313" key="4">
    <source>
        <dbReference type="EMBL" id="GDY80053.1"/>
    </source>
</evidence>
<evidence type="ECO:0000313" key="6">
    <source>
        <dbReference type="Proteomes" id="UP000302139"/>
    </source>
</evidence>
<dbReference type="Pfam" id="PF01797">
    <property type="entry name" value="Y1_Tnp"/>
    <property type="match status" value="1"/>
</dbReference>
<evidence type="ECO:0000313" key="5">
    <source>
        <dbReference type="Proteomes" id="UP000299211"/>
    </source>
</evidence>
<dbReference type="InterPro" id="IPR002686">
    <property type="entry name" value="Transposase_17"/>
</dbReference>
<dbReference type="Proteomes" id="UP000299211">
    <property type="component" value="Unassembled WGS sequence"/>
</dbReference>
<dbReference type="PANTHER" id="PTHR33360:SF2">
    <property type="entry name" value="TRANSPOSASE FOR INSERTION SEQUENCE ELEMENT IS200"/>
    <property type="match status" value="1"/>
</dbReference>
<dbReference type="Gene3D" id="3.30.70.1290">
    <property type="entry name" value="Transposase IS200-like"/>
    <property type="match status" value="1"/>
</dbReference>
<gene>
    <name evidence="3" type="ORF">SAV14893_091770</name>
    <name evidence="4" type="ORF">SAV31267_095380</name>
</gene>
<dbReference type="GO" id="GO:0003677">
    <property type="term" value="F:DNA binding"/>
    <property type="evidence" value="ECO:0007669"/>
    <property type="project" value="InterPro"/>
</dbReference>
<dbReference type="GO" id="GO:0004803">
    <property type="term" value="F:transposase activity"/>
    <property type="evidence" value="ECO:0007669"/>
    <property type="project" value="InterPro"/>
</dbReference>
<dbReference type="EMBL" id="BJHY01000002">
    <property type="protein sequence ID" value="GDY80053.1"/>
    <property type="molecule type" value="Genomic_DNA"/>
</dbReference>
<dbReference type="PANTHER" id="PTHR33360">
    <property type="entry name" value="TRANSPOSASE FOR INSERTION SEQUENCE ELEMENT IS200"/>
    <property type="match status" value="1"/>
</dbReference>
<dbReference type="NCBIfam" id="NF033573">
    <property type="entry name" value="transpos_IS200"/>
    <property type="match status" value="1"/>
</dbReference>
<name>A0A4D4MD67_STRAX</name>
<reference evidence="4 5" key="1">
    <citation type="submission" date="2019-04" db="EMBL/GenBank/DDBJ databases">
        <title>Draft genome sequences of Streptomyces avermitilis ATCC 31267.</title>
        <authorList>
            <person name="Komaki H."/>
            <person name="Tamura T."/>
            <person name="Hosoyama A."/>
        </authorList>
    </citation>
    <scope>NUCLEOTIDE SEQUENCE [LARGE SCALE GENOMIC DNA]</scope>
    <source>
        <strain evidence="4 5">ATCC 31267</strain>
    </source>
</reference>
<feature type="region of interest" description="Disordered" evidence="1">
    <location>
        <begin position="132"/>
        <end position="169"/>
    </location>
</feature>
<evidence type="ECO:0000313" key="3">
    <source>
        <dbReference type="EMBL" id="GDY69784.1"/>
    </source>
</evidence>
<sequence length="169" mass="19582">MGWQRRVTHAPQSHTLSPRVAMLWEASRSVWATTPHPRQMKSPWSTRFRLSLREFNGERDHVHLLVHYPPKVAISRLVGSLKGVSARRLRQEFPNHIRKYPWGEHFWSPSYFAASCGGAPLSLIKEYINNQKRPSLGQQRRPVDPRGSEQRQKALPPGRERSGFRARSC</sequence>
<dbReference type="Proteomes" id="UP000302139">
    <property type="component" value="Unassembled WGS sequence"/>
</dbReference>
<evidence type="ECO:0000259" key="2">
    <source>
        <dbReference type="SMART" id="SM01321"/>
    </source>
</evidence>
<proteinExistence type="predicted"/>
<evidence type="ECO:0000256" key="1">
    <source>
        <dbReference type="SAM" id="MobiDB-lite"/>
    </source>
</evidence>
<feature type="compositionally biased region" description="Basic and acidic residues" evidence="1">
    <location>
        <begin position="141"/>
        <end position="163"/>
    </location>
</feature>
<dbReference type="InterPro" id="IPR036515">
    <property type="entry name" value="Transposase_17_sf"/>
</dbReference>
<dbReference type="EMBL" id="BJHX01000002">
    <property type="protein sequence ID" value="GDY69784.1"/>
    <property type="molecule type" value="Genomic_DNA"/>
</dbReference>
<organism evidence="3 6">
    <name type="scientific">Streptomyces avermitilis</name>
    <dbReference type="NCBI Taxonomy" id="33903"/>
    <lineage>
        <taxon>Bacteria</taxon>
        <taxon>Bacillati</taxon>
        <taxon>Actinomycetota</taxon>
        <taxon>Actinomycetes</taxon>
        <taxon>Kitasatosporales</taxon>
        <taxon>Streptomycetaceae</taxon>
        <taxon>Streptomyces</taxon>
    </lineage>
</organism>
<dbReference type="AlphaFoldDB" id="A0A4D4MD67"/>
<accession>A0A4D4MD67</accession>
<dbReference type="SMART" id="SM01321">
    <property type="entry name" value="Y1_Tnp"/>
    <property type="match status" value="1"/>
</dbReference>
<feature type="domain" description="Transposase IS200-like" evidence="2">
    <location>
        <begin position="30"/>
        <end position="131"/>
    </location>
</feature>